<feature type="domain" description="YkoP-like" evidence="1">
    <location>
        <begin position="6"/>
        <end position="183"/>
    </location>
</feature>
<comment type="caution">
    <text evidence="2">The sequence shown here is derived from an EMBL/GenBank/DDBJ whole genome shotgun (WGS) entry which is preliminary data.</text>
</comment>
<dbReference type="Pfam" id="PF22790">
    <property type="entry name" value="YkoP"/>
    <property type="match status" value="1"/>
</dbReference>
<evidence type="ECO:0000313" key="3">
    <source>
        <dbReference type="Proteomes" id="UP000623967"/>
    </source>
</evidence>
<proteinExistence type="predicted"/>
<evidence type="ECO:0000259" key="1">
    <source>
        <dbReference type="Pfam" id="PF22790"/>
    </source>
</evidence>
<sequence length="190" mass="22636">MAIRLTLLWLWKLIDPLFYYCSRLYCIKDEENKRSIFRVRVTKYKGAEVVLSDGTIIGRNDLLLKIHLHNVSLLSEYTKIKNDIKRSRMMYRLVHESMPTLSKYLKKHPKEDKIKAIIGITTLNRGVHTLGFECFKPKSIWYRRFKQLGQLPIFILSGTPLKYFQKHQLTYLFLSKEILYQKYGQNSSRN</sequence>
<protein>
    <recommendedName>
        <fullName evidence="1">YkoP-like domain-containing protein</fullName>
    </recommendedName>
</protein>
<keyword evidence="3" id="KW-1185">Reference proteome</keyword>
<dbReference type="Proteomes" id="UP000623967">
    <property type="component" value="Unassembled WGS sequence"/>
</dbReference>
<evidence type="ECO:0000313" key="2">
    <source>
        <dbReference type="EMBL" id="MBL4953423.1"/>
    </source>
</evidence>
<gene>
    <name evidence="2" type="ORF">JK635_14540</name>
</gene>
<accession>A0ABS1TQ17</accession>
<dbReference type="InterPro" id="IPR054467">
    <property type="entry name" value="YkoP-like_dom"/>
</dbReference>
<name>A0ABS1TQ17_9BACI</name>
<dbReference type="EMBL" id="JAESWB010000191">
    <property type="protein sequence ID" value="MBL4953423.1"/>
    <property type="molecule type" value="Genomic_DNA"/>
</dbReference>
<organism evidence="2 3">
    <name type="scientific">Neobacillus paridis</name>
    <dbReference type="NCBI Taxonomy" id="2803862"/>
    <lineage>
        <taxon>Bacteria</taxon>
        <taxon>Bacillati</taxon>
        <taxon>Bacillota</taxon>
        <taxon>Bacilli</taxon>
        <taxon>Bacillales</taxon>
        <taxon>Bacillaceae</taxon>
        <taxon>Neobacillus</taxon>
    </lineage>
</organism>
<reference evidence="2 3" key="1">
    <citation type="submission" date="2021-01" db="EMBL/GenBank/DDBJ databases">
        <title>Genome public.</title>
        <authorList>
            <person name="Liu C."/>
            <person name="Sun Q."/>
        </authorList>
    </citation>
    <scope>NUCLEOTIDE SEQUENCE [LARGE SCALE GENOMIC DNA]</scope>
    <source>
        <strain evidence="2 3">YIM B02564</strain>
    </source>
</reference>